<dbReference type="InterPro" id="IPR001647">
    <property type="entry name" value="HTH_TetR"/>
</dbReference>
<dbReference type="InterPro" id="IPR036271">
    <property type="entry name" value="Tet_transcr_reg_TetR-rel_C_sf"/>
</dbReference>
<evidence type="ECO:0000313" key="7">
    <source>
        <dbReference type="Proteomes" id="UP001210865"/>
    </source>
</evidence>
<dbReference type="PANTHER" id="PTHR30055:SF234">
    <property type="entry name" value="HTH-TYPE TRANSCRIPTIONAL REGULATOR BETI"/>
    <property type="match status" value="1"/>
</dbReference>
<accession>A0ABY7NNW9</accession>
<evidence type="ECO:0000313" key="6">
    <source>
        <dbReference type="EMBL" id="WBO22907.1"/>
    </source>
</evidence>
<keyword evidence="2 4" id="KW-0238">DNA-binding</keyword>
<name>A0ABY7NNW9_9SPHN</name>
<organism evidence="6 7">
    <name type="scientific">Sphingomonas abietis</name>
    <dbReference type="NCBI Taxonomy" id="3012344"/>
    <lineage>
        <taxon>Bacteria</taxon>
        <taxon>Pseudomonadati</taxon>
        <taxon>Pseudomonadota</taxon>
        <taxon>Alphaproteobacteria</taxon>
        <taxon>Sphingomonadales</taxon>
        <taxon>Sphingomonadaceae</taxon>
        <taxon>Sphingomonas</taxon>
    </lineage>
</organism>
<keyword evidence="3" id="KW-0804">Transcription</keyword>
<dbReference type="EMBL" id="CP115174">
    <property type="protein sequence ID" value="WBO22907.1"/>
    <property type="molecule type" value="Genomic_DNA"/>
</dbReference>
<feature type="DNA-binding region" description="H-T-H motif" evidence="4">
    <location>
        <begin position="35"/>
        <end position="54"/>
    </location>
</feature>
<dbReference type="PROSITE" id="PS50977">
    <property type="entry name" value="HTH_TETR_2"/>
    <property type="match status" value="1"/>
</dbReference>
<protein>
    <submittedName>
        <fullName evidence="6">Helix-turn-helix domain containing protein</fullName>
    </submittedName>
</protein>
<dbReference type="SUPFAM" id="SSF46689">
    <property type="entry name" value="Homeodomain-like"/>
    <property type="match status" value="1"/>
</dbReference>
<reference evidence="6 7" key="1">
    <citation type="submission" date="2022-12" db="EMBL/GenBank/DDBJ databases">
        <title>Sphingomonas abieness sp. nov., an endophytic bacterium isolated from Abies koreana.</title>
        <authorList>
            <person name="Jiang L."/>
            <person name="Lee J."/>
        </authorList>
    </citation>
    <scope>NUCLEOTIDE SEQUENCE [LARGE SCALE GENOMIC DNA]</scope>
    <source>
        <strain evidence="7">PAMB 00755</strain>
    </source>
</reference>
<keyword evidence="7" id="KW-1185">Reference proteome</keyword>
<dbReference type="RefSeq" id="WP_270077546.1">
    <property type="nucleotide sequence ID" value="NZ_CP115174.1"/>
</dbReference>
<dbReference type="PRINTS" id="PR00455">
    <property type="entry name" value="HTHTETR"/>
</dbReference>
<keyword evidence="1" id="KW-0805">Transcription regulation</keyword>
<dbReference type="PANTHER" id="PTHR30055">
    <property type="entry name" value="HTH-TYPE TRANSCRIPTIONAL REGULATOR RUTR"/>
    <property type="match status" value="1"/>
</dbReference>
<dbReference type="SUPFAM" id="SSF48498">
    <property type="entry name" value="Tetracyclin repressor-like, C-terminal domain"/>
    <property type="match status" value="1"/>
</dbReference>
<evidence type="ECO:0000256" key="4">
    <source>
        <dbReference type="PROSITE-ProRule" id="PRU00335"/>
    </source>
</evidence>
<dbReference type="Gene3D" id="1.10.357.10">
    <property type="entry name" value="Tetracycline Repressor, domain 2"/>
    <property type="match status" value="1"/>
</dbReference>
<proteinExistence type="predicted"/>
<evidence type="ECO:0000256" key="2">
    <source>
        <dbReference type="ARBA" id="ARBA00023125"/>
    </source>
</evidence>
<gene>
    <name evidence="6" type="ORF">PBT88_01810</name>
</gene>
<evidence type="ECO:0000256" key="3">
    <source>
        <dbReference type="ARBA" id="ARBA00023163"/>
    </source>
</evidence>
<feature type="domain" description="HTH tetR-type" evidence="5">
    <location>
        <begin position="12"/>
        <end position="72"/>
    </location>
</feature>
<sequence>MDGETERAAEIQNGRVRVLEAAAKLIVEGGVAALTTRAVASAASMQVPTLYRLFGEKRGLLNAVAQHGLAAFVAQKVSAEPHSDPVQDLRDAWDDYVAFGLANPAVFAIINEIGVPGPASPAALAGIEVLRKRVKRIARAGRLGVPVERAVALIHAAGVGTVTTLLATSSVELDPQLAASAREAVMAAILADIPKGQDRSSIASLAIALEVQLGRIEALTPGERLLLSELLDRLSSAG</sequence>
<dbReference type="Proteomes" id="UP001210865">
    <property type="component" value="Chromosome"/>
</dbReference>
<dbReference type="Gene3D" id="1.10.10.60">
    <property type="entry name" value="Homeodomain-like"/>
    <property type="match status" value="1"/>
</dbReference>
<evidence type="ECO:0000256" key="1">
    <source>
        <dbReference type="ARBA" id="ARBA00023015"/>
    </source>
</evidence>
<evidence type="ECO:0000259" key="5">
    <source>
        <dbReference type="PROSITE" id="PS50977"/>
    </source>
</evidence>
<dbReference type="InterPro" id="IPR050109">
    <property type="entry name" value="HTH-type_TetR-like_transc_reg"/>
</dbReference>
<dbReference type="InterPro" id="IPR009057">
    <property type="entry name" value="Homeodomain-like_sf"/>
</dbReference>
<dbReference type="Pfam" id="PF00440">
    <property type="entry name" value="TetR_N"/>
    <property type="match status" value="1"/>
</dbReference>